<dbReference type="GO" id="GO:0008168">
    <property type="term" value="F:methyltransferase activity"/>
    <property type="evidence" value="ECO:0007669"/>
    <property type="project" value="UniProtKB-UniRule"/>
</dbReference>
<protein>
    <recommendedName>
        <fullName evidence="5">U6 small nuclear RNA (adenine-(43)-N(6))-methyltransferase</fullName>
        <ecNumber evidence="5">2.1.1.-</ecNumber>
    </recommendedName>
</protein>
<comment type="similarity">
    <text evidence="1 5">Belongs to the methyltransferase superfamily. METTL16/RlmF family.</text>
</comment>
<organism evidence="7">
    <name type="scientific">Lepeophtheirus salmonis</name>
    <name type="common">Salmon louse</name>
    <name type="synonym">Caligus salmonis</name>
    <dbReference type="NCBI Taxonomy" id="72036"/>
    <lineage>
        <taxon>Eukaryota</taxon>
        <taxon>Metazoa</taxon>
        <taxon>Ecdysozoa</taxon>
        <taxon>Arthropoda</taxon>
        <taxon>Crustacea</taxon>
        <taxon>Multicrustacea</taxon>
        <taxon>Hexanauplia</taxon>
        <taxon>Copepoda</taxon>
        <taxon>Siphonostomatoida</taxon>
        <taxon>Caligidae</taxon>
        <taxon>Lepeophtheirus</taxon>
    </lineage>
</organism>
<dbReference type="GO" id="GO:0005634">
    <property type="term" value="C:nucleus"/>
    <property type="evidence" value="ECO:0007669"/>
    <property type="project" value="TreeGrafter"/>
</dbReference>
<evidence type="ECO:0000313" key="7">
    <source>
        <dbReference type="EMBL" id="CDW34258.1"/>
    </source>
</evidence>
<evidence type="ECO:0000256" key="4">
    <source>
        <dbReference type="ARBA" id="ARBA00022691"/>
    </source>
</evidence>
<dbReference type="Pfam" id="PF05971">
    <property type="entry name" value="Methyltransf_10"/>
    <property type="match status" value="2"/>
</dbReference>
<reference evidence="7" key="1">
    <citation type="submission" date="2014-05" db="EMBL/GenBank/DDBJ databases">
        <authorList>
            <person name="Chronopoulou M."/>
        </authorList>
    </citation>
    <scope>NUCLEOTIDE SEQUENCE</scope>
    <source>
        <tissue evidence="7">Whole organism</tissue>
    </source>
</reference>
<name>A0A0K2U7N4_LEPSM</name>
<sequence length="434" mass="50415">MSLNELMHPRNPYKTRPDFKSLALKYPEFRSHLTTDLRGNVNLDFKTGVGVLTKILLHQDFGLSIKLPLGALVPTLPLRFNYLLWIQDILQLNQINANIKGLDIGVGSSCIYPLLAAKHFNWKMLGNEAHEESLSYAQRNVTENKLENNIVIKSSSSFFGIIEETQEILDFTMCNPPFFDTNCYESCEEKPGLDHEMMTEGGEEEFVKYMIKESEKFNSKVKLFTCMLGKKSTLITMKKLFYSLVNENQGRFFWSFTEFCQGKTMRWGIVWTFSNLINLPKESILSVKKKNQRMMAPMSFSFSTQKNCIELFHDLNEMFTSDLKCRIDTIGKPSKTKVSCKIQTFHVLWKNQRRLRREKIRLEDNPSDAKRARISFENNEPDTLQLHFEMNMHKFKDNSIIEFFYLDGKSGKEGLHQVIQFLKNKLGIHSVVNS</sequence>
<dbReference type="OrthoDB" id="514248at2759"/>
<feature type="binding site" evidence="6">
    <location>
        <position position="105"/>
    </location>
    <ligand>
        <name>S-adenosyl-L-methionine</name>
        <dbReference type="ChEBI" id="CHEBI:59789"/>
    </ligand>
</feature>
<evidence type="ECO:0000256" key="5">
    <source>
        <dbReference type="PIRNR" id="PIRNR037350"/>
    </source>
</evidence>
<dbReference type="EMBL" id="HACA01016897">
    <property type="protein sequence ID" value="CDW34258.1"/>
    <property type="molecule type" value="Transcribed_RNA"/>
</dbReference>
<feature type="binding site" evidence="6">
    <location>
        <position position="79"/>
    </location>
    <ligand>
        <name>S-adenosyl-L-methionine</name>
        <dbReference type="ChEBI" id="CHEBI:59789"/>
    </ligand>
</feature>
<evidence type="ECO:0000256" key="1">
    <source>
        <dbReference type="ARBA" id="ARBA00005878"/>
    </source>
</evidence>
<feature type="binding site" evidence="6">
    <location>
        <position position="175"/>
    </location>
    <ligand>
        <name>S-adenosyl-L-methionine</name>
        <dbReference type="ChEBI" id="CHEBI:59789"/>
    </ligand>
</feature>
<accession>A0A0K2U7N4</accession>
<keyword evidence="4 6" id="KW-0949">S-adenosyl-L-methionine</keyword>
<dbReference type="AlphaFoldDB" id="A0A0K2U7N4"/>
<dbReference type="PIRSF" id="PIRSF037350">
    <property type="entry name" value="Mtase_ZK1128_prd"/>
    <property type="match status" value="1"/>
</dbReference>
<keyword evidence="2 5" id="KW-0489">Methyltransferase</keyword>
<dbReference type="RefSeq" id="XP_071744725.1">
    <property type="nucleotide sequence ID" value="XM_071888624.1"/>
</dbReference>
<dbReference type="Gene3D" id="3.40.50.150">
    <property type="entry name" value="Vaccinia Virus protein VP39"/>
    <property type="match status" value="1"/>
</dbReference>
<feature type="binding site" evidence="6">
    <location>
        <position position="128"/>
    </location>
    <ligand>
        <name>S-adenosyl-L-methionine</name>
        <dbReference type="ChEBI" id="CHEBI:59789"/>
    </ligand>
</feature>
<keyword evidence="3 5" id="KW-0808">Transferase</keyword>
<dbReference type="RefSeq" id="XP_071744726.1">
    <property type="nucleotide sequence ID" value="XM_071888625.1"/>
</dbReference>
<dbReference type="OMA" id="HQGRYDF"/>
<dbReference type="InterPro" id="IPR017182">
    <property type="entry name" value="METTL16/PsiM"/>
</dbReference>
<dbReference type="GO" id="GO:0070475">
    <property type="term" value="P:rRNA base methylation"/>
    <property type="evidence" value="ECO:0007669"/>
    <property type="project" value="TreeGrafter"/>
</dbReference>
<evidence type="ECO:0000256" key="3">
    <source>
        <dbReference type="ARBA" id="ARBA00022679"/>
    </source>
</evidence>
<dbReference type="InterPro" id="IPR029063">
    <property type="entry name" value="SAM-dependent_MTases_sf"/>
</dbReference>
<dbReference type="PANTHER" id="PTHR13393">
    <property type="entry name" value="SAM-DEPENDENT METHYLTRANSFERASE"/>
    <property type="match status" value="1"/>
</dbReference>
<dbReference type="SUPFAM" id="SSF53335">
    <property type="entry name" value="S-adenosyl-L-methionine-dependent methyltransferases"/>
    <property type="match status" value="1"/>
</dbReference>
<dbReference type="EC" id="2.1.1.-" evidence="5"/>
<dbReference type="PANTHER" id="PTHR13393:SF0">
    <property type="entry name" value="RNA N6-ADENOSINE-METHYLTRANSFERASE METTL16"/>
    <property type="match status" value="1"/>
</dbReference>
<proteinExistence type="inferred from homology"/>
<evidence type="ECO:0000256" key="6">
    <source>
        <dbReference type="PIRSR" id="PIRSR037350-1"/>
    </source>
</evidence>
<evidence type="ECO:0000256" key="2">
    <source>
        <dbReference type="ARBA" id="ARBA00022603"/>
    </source>
</evidence>
<dbReference type="GeneID" id="121118055"/>
<dbReference type="InterPro" id="IPR010286">
    <property type="entry name" value="METTL16/RlmF"/>
</dbReference>